<accession>A0A1E4T1I2</accession>
<evidence type="ECO:0000256" key="3">
    <source>
        <dbReference type="ARBA" id="ARBA00022840"/>
    </source>
</evidence>
<dbReference type="EMBL" id="KV453852">
    <property type="protein sequence ID" value="ODV85617.1"/>
    <property type="molecule type" value="Genomic_DNA"/>
</dbReference>
<evidence type="ECO:0000256" key="1">
    <source>
        <dbReference type="ARBA" id="ARBA00006271"/>
    </source>
</evidence>
<feature type="domain" description="DNA mismatch repair proteins mutS family" evidence="6">
    <location>
        <begin position="431"/>
        <end position="447"/>
    </location>
</feature>
<dbReference type="OrthoDB" id="29596at2759"/>
<keyword evidence="8" id="KW-1185">Reference proteome</keyword>
<dbReference type="Proteomes" id="UP000094801">
    <property type="component" value="Unassembled WGS sequence"/>
</dbReference>
<organism evidence="7 8">
    <name type="scientific">[Candida] arabinofermentans NRRL YB-2248</name>
    <dbReference type="NCBI Taxonomy" id="983967"/>
    <lineage>
        <taxon>Eukaryota</taxon>
        <taxon>Fungi</taxon>
        <taxon>Dikarya</taxon>
        <taxon>Ascomycota</taxon>
        <taxon>Saccharomycotina</taxon>
        <taxon>Pichiomycetes</taxon>
        <taxon>Pichiales</taxon>
        <taxon>Pichiaceae</taxon>
        <taxon>Ogataea</taxon>
        <taxon>Ogataea/Candida clade</taxon>
    </lineage>
</organism>
<dbReference type="SMART" id="SM00533">
    <property type="entry name" value="MUTSd"/>
    <property type="match status" value="1"/>
</dbReference>
<dbReference type="PANTHER" id="PTHR11361">
    <property type="entry name" value="DNA MISMATCH REPAIR PROTEIN MUTS FAMILY MEMBER"/>
    <property type="match status" value="1"/>
</dbReference>
<evidence type="ECO:0000256" key="4">
    <source>
        <dbReference type="ARBA" id="ARBA00023125"/>
    </source>
</evidence>
<dbReference type="GO" id="GO:0140664">
    <property type="term" value="F:ATP-dependent DNA damage sensor activity"/>
    <property type="evidence" value="ECO:0007669"/>
    <property type="project" value="InterPro"/>
</dbReference>
<evidence type="ECO:0000259" key="6">
    <source>
        <dbReference type="PROSITE" id="PS00486"/>
    </source>
</evidence>
<gene>
    <name evidence="7" type="ORF">CANARDRAFT_179331</name>
</gene>
<reference evidence="8" key="1">
    <citation type="submission" date="2016-04" db="EMBL/GenBank/DDBJ databases">
        <title>Comparative genomics of biotechnologically important yeasts.</title>
        <authorList>
            <consortium name="DOE Joint Genome Institute"/>
            <person name="Riley R."/>
            <person name="Haridas S."/>
            <person name="Wolfe K.H."/>
            <person name="Lopes M.R."/>
            <person name="Hittinger C.T."/>
            <person name="Goker M."/>
            <person name="Salamov A."/>
            <person name="Wisecaver J."/>
            <person name="Long T.M."/>
            <person name="Aerts A.L."/>
            <person name="Barry K."/>
            <person name="Choi C."/>
            <person name="Clum A."/>
            <person name="Coughlan A.Y."/>
            <person name="Deshpande S."/>
            <person name="Douglass A.P."/>
            <person name="Hanson S.J."/>
            <person name="Klenk H.-P."/>
            <person name="Labutti K."/>
            <person name="Lapidus A."/>
            <person name="Lindquist E."/>
            <person name="Lipzen A."/>
            <person name="Meier-Kolthoff J.P."/>
            <person name="Ohm R.A."/>
            <person name="Otillar R.P."/>
            <person name="Pangilinan J."/>
            <person name="Peng Y."/>
            <person name="Rokas A."/>
            <person name="Rosa C.A."/>
            <person name="Scheuner C."/>
            <person name="Sibirny A.A."/>
            <person name="Slot J.C."/>
            <person name="Stielow J.B."/>
            <person name="Sun H."/>
            <person name="Kurtzman C.P."/>
            <person name="Blackwell M."/>
            <person name="Grigoriev I.V."/>
            <person name="Jeffries T.W."/>
        </authorList>
    </citation>
    <scope>NUCLEOTIDE SEQUENCE [LARGE SCALE GENOMIC DNA]</scope>
    <source>
        <strain evidence="8">NRRL YB-2248</strain>
    </source>
</reference>
<dbReference type="STRING" id="983967.A0A1E4T1I2"/>
<dbReference type="Gene3D" id="1.10.1420.10">
    <property type="match status" value="2"/>
</dbReference>
<feature type="non-terminal residue" evidence="7">
    <location>
        <position position="585"/>
    </location>
</feature>
<comment type="similarity">
    <text evidence="1">Belongs to the DNA mismatch repair MutS family.</text>
</comment>
<dbReference type="GO" id="GO:0006298">
    <property type="term" value="P:mismatch repair"/>
    <property type="evidence" value="ECO:0007669"/>
    <property type="project" value="InterPro"/>
</dbReference>
<evidence type="ECO:0000313" key="7">
    <source>
        <dbReference type="EMBL" id="ODV85617.1"/>
    </source>
</evidence>
<dbReference type="AlphaFoldDB" id="A0A1E4T1I2"/>
<dbReference type="GO" id="GO:0005524">
    <property type="term" value="F:ATP binding"/>
    <property type="evidence" value="ECO:0007669"/>
    <property type="project" value="UniProtKB-KW"/>
</dbReference>
<sequence length="585" mass="66253">MIVDEDALRSLSVIDPSKGNKKSSRLTLYKMLSKTHSKIGADTLNNYIFRPLNNIEKIKKRHDSVETILGLLEISNQDNEIGLIANSLKNLGNVYHIVSQMKLGNLKPSIWKQLKNYLVNSTKISQYISGSDRLKHADVFQRFTNIFVSTSAVELLTSLETYLDFVTDPKTVSIQKGVHSELDKYRETYEELESILQSVSTEISQIINQDVNIAYIPQLGYLVIVDVQANVTDIEEEWNELFRTSTTIYYKNKRMEAMDDYFGDIYSLIRDAEVEVLYALKDKVLMQQEMMVASYESLGEIDVLITFAKLSHSYCFTKPEMVVEPIFQVKDCRHPLFLDDHISNDIEITKEKVMVLTGPNYSGKSSLLVQVGLITFLSHIGCFVPAIGKIGITDRILTRINTRESMTKLQSTFMADAQQMSRCLTRSTPNSLILIDEFGKGTDVYDGPALLASIIKYLSNMGQSSARTIVVTHFIEIFNDNLITFPNPIKLSHMQFLVNESENKEIAYLYKIGSGISTESFGIYCAKRCGIQEDIITRATQIIQMVKENVDLTDMISETSVREKEILAKAEKVVKTVLKLDLDST</sequence>
<evidence type="ECO:0000256" key="2">
    <source>
        <dbReference type="ARBA" id="ARBA00022741"/>
    </source>
</evidence>
<evidence type="ECO:0000256" key="5">
    <source>
        <dbReference type="SAM" id="Coils"/>
    </source>
</evidence>
<dbReference type="InterPro" id="IPR007696">
    <property type="entry name" value="DNA_mismatch_repair_MutS_core"/>
</dbReference>
<keyword evidence="2" id="KW-0547">Nucleotide-binding</keyword>
<dbReference type="InterPro" id="IPR000432">
    <property type="entry name" value="DNA_mismatch_repair_MutS_C"/>
</dbReference>
<dbReference type="SMART" id="SM00534">
    <property type="entry name" value="MUTSac"/>
    <property type="match status" value="1"/>
</dbReference>
<dbReference type="Pfam" id="PF05192">
    <property type="entry name" value="MutS_III"/>
    <property type="match status" value="1"/>
</dbReference>
<feature type="coiled-coil region" evidence="5">
    <location>
        <begin position="182"/>
        <end position="209"/>
    </location>
</feature>
<dbReference type="SUPFAM" id="SSF48334">
    <property type="entry name" value="DNA repair protein MutS, domain III"/>
    <property type="match status" value="1"/>
</dbReference>
<dbReference type="InterPro" id="IPR011184">
    <property type="entry name" value="DNA_mismatch_repair_Msh2"/>
</dbReference>
<proteinExistence type="inferred from homology"/>
<name>A0A1E4T1I2_9ASCO</name>
<dbReference type="InterPro" id="IPR045076">
    <property type="entry name" value="MutS"/>
</dbReference>
<dbReference type="PROSITE" id="PS00486">
    <property type="entry name" value="DNA_MISMATCH_REPAIR_2"/>
    <property type="match status" value="1"/>
</dbReference>
<protein>
    <recommendedName>
        <fullName evidence="6">DNA mismatch repair proteins mutS family domain-containing protein</fullName>
    </recommendedName>
</protein>
<dbReference type="Gene3D" id="3.40.50.300">
    <property type="entry name" value="P-loop containing nucleotide triphosphate hydrolases"/>
    <property type="match status" value="1"/>
</dbReference>
<keyword evidence="4" id="KW-0238">DNA-binding</keyword>
<dbReference type="SUPFAM" id="SSF52540">
    <property type="entry name" value="P-loop containing nucleoside triphosphate hydrolases"/>
    <property type="match status" value="1"/>
</dbReference>
<dbReference type="PANTHER" id="PTHR11361:SF20">
    <property type="entry name" value="MUTS PROTEIN HOMOLOG 5"/>
    <property type="match status" value="1"/>
</dbReference>
<dbReference type="GO" id="GO:0005634">
    <property type="term" value="C:nucleus"/>
    <property type="evidence" value="ECO:0007669"/>
    <property type="project" value="TreeGrafter"/>
</dbReference>
<dbReference type="GO" id="GO:0030983">
    <property type="term" value="F:mismatched DNA binding"/>
    <property type="evidence" value="ECO:0007669"/>
    <property type="project" value="InterPro"/>
</dbReference>
<evidence type="ECO:0000313" key="8">
    <source>
        <dbReference type="Proteomes" id="UP000094801"/>
    </source>
</evidence>
<dbReference type="InterPro" id="IPR027417">
    <property type="entry name" value="P-loop_NTPase"/>
</dbReference>
<dbReference type="GO" id="GO:0051026">
    <property type="term" value="P:chiasma assembly"/>
    <property type="evidence" value="ECO:0007669"/>
    <property type="project" value="TreeGrafter"/>
</dbReference>
<dbReference type="Pfam" id="PF00488">
    <property type="entry name" value="MutS_V"/>
    <property type="match status" value="1"/>
</dbReference>
<dbReference type="PIRSF" id="PIRSF005813">
    <property type="entry name" value="MSH2"/>
    <property type="match status" value="1"/>
</dbReference>
<keyword evidence="3" id="KW-0067">ATP-binding</keyword>
<dbReference type="InterPro" id="IPR036187">
    <property type="entry name" value="DNA_mismatch_repair_MutS_sf"/>
</dbReference>
<keyword evidence="5" id="KW-0175">Coiled coil</keyword>